<protein>
    <submittedName>
        <fullName evidence="3">Lck interacting transmembrane adaptor 1</fullName>
    </submittedName>
</protein>
<evidence type="ECO:0000313" key="4">
    <source>
        <dbReference type="Proteomes" id="UP000005225"/>
    </source>
</evidence>
<dbReference type="Ensembl" id="ENSOGAT00000028779.1">
    <property type="protein sequence ID" value="ENSOGAP00000016431.1"/>
    <property type="gene ID" value="ENSOGAG00000028914.1"/>
</dbReference>
<dbReference type="GO" id="GO:0043122">
    <property type="term" value="P:regulation of canonical NF-kappaB signal transduction"/>
    <property type="evidence" value="ECO:0007669"/>
    <property type="project" value="Ensembl"/>
</dbReference>
<name>H0XJZ1_OTOGA</name>
<dbReference type="GO" id="GO:0019815">
    <property type="term" value="C:B cell receptor complex"/>
    <property type="evidence" value="ECO:0007669"/>
    <property type="project" value="Ensembl"/>
</dbReference>
<reference evidence="3" key="2">
    <citation type="submission" date="2025-08" db="UniProtKB">
        <authorList>
            <consortium name="Ensembl"/>
        </authorList>
    </citation>
    <scope>IDENTIFICATION</scope>
</reference>
<keyword evidence="4" id="KW-1185">Reference proteome</keyword>
<dbReference type="PANTHER" id="PTHR47740">
    <property type="entry name" value="LCK-INTERACTING TRANSMEMBRANE ADAPTER 1, LIME1"/>
    <property type="match status" value="1"/>
</dbReference>
<dbReference type="PANTHER" id="PTHR47740:SF1">
    <property type="entry name" value="LCK-INTERACTING TRANSMEMBRANE ADAPTER 1"/>
    <property type="match status" value="1"/>
</dbReference>
<dbReference type="InParanoid" id="H0XJZ1"/>
<dbReference type="GO" id="GO:0051896">
    <property type="term" value="P:regulation of phosphatidylinositol 3-kinase/protein kinase B signal transduction"/>
    <property type="evidence" value="ECO:0007669"/>
    <property type="project" value="Ensembl"/>
</dbReference>
<keyword evidence="2" id="KW-0732">Signal</keyword>
<evidence type="ECO:0000313" key="3">
    <source>
        <dbReference type="Ensembl" id="ENSOGAP00000016431.1"/>
    </source>
</evidence>
<reference evidence="4" key="1">
    <citation type="submission" date="2011-03" db="EMBL/GenBank/DDBJ databases">
        <title>Version 3 of the genome sequence of Otolemur garnettii (Bushbaby).</title>
        <authorList>
            <consortium name="The Broad Institute Genome Sequencing Platform"/>
            <person name="Di Palma F."/>
            <person name="Johnson J."/>
            <person name="Lander E.S."/>
            <person name="Lindblad-Toh K."/>
            <person name="Jaffe D.B."/>
            <person name="Gnerre S."/>
            <person name="MacCallum I."/>
            <person name="Przybylski D."/>
            <person name="Ribeiro F.J."/>
            <person name="Burton J.N."/>
            <person name="Walker B.J."/>
            <person name="Sharpe T."/>
            <person name="Hall G."/>
        </authorList>
    </citation>
    <scope>NUCLEOTIDE SEQUENCE [LARGE SCALE GENOMIC DNA]</scope>
</reference>
<feature type="region of interest" description="Disordered" evidence="1">
    <location>
        <begin position="264"/>
        <end position="291"/>
    </location>
</feature>
<dbReference type="FunCoup" id="H0XJZ1">
    <property type="interactions" value="30"/>
</dbReference>
<dbReference type="HOGENOM" id="CLU_094813_0_0_1"/>
<dbReference type="GeneTree" id="ENSGT00510000050080"/>
<dbReference type="GO" id="GO:0019901">
    <property type="term" value="F:protein kinase binding"/>
    <property type="evidence" value="ECO:0007669"/>
    <property type="project" value="Ensembl"/>
</dbReference>
<dbReference type="InterPro" id="IPR026072">
    <property type="entry name" value="Lime1"/>
</dbReference>
<dbReference type="GO" id="GO:0050852">
    <property type="term" value="P:T cell receptor signaling pathway"/>
    <property type="evidence" value="ECO:0007669"/>
    <property type="project" value="InterPro"/>
</dbReference>
<dbReference type="GO" id="GO:0050853">
    <property type="term" value="P:B cell receptor signaling pathway"/>
    <property type="evidence" value="ECO:0007669"/>
    <property type="project" value="Ensembl"/>
</dbReference>
<feature type="chain" id="PRO_5003546084" evidence="2">
    <location>
        <begin position="31"/>
        <end position="291"/>
    </location>
</feature>
<feature type="region of interest" description="Disordered" evidence="1">
    <location>
        <begin position="119"/>
        <end position="139"/>
    </location>
</feature>
<evidence type="ECO:0000256" key="2">
    <source>
        <dbReference type="SAM" id="SignalP"/>
    </source>
</evidence>
<dbReference type="eggNOG" id="ENOG502RGRF">
    <property type="taxonomic scope" value="Eukaryota"/>
</dbReference>
<sequence>MGLLVLSAPPALWVLACCTLLLWLWALCTTCGSSAPRPDDALAPRKRGQRRCARLQGSVMPAEAALLRQTQLYSLSKSDSRLHELHVGPQGCRAQRPVSMDLHPHWLEVSRDPRRLQAAPSAFPHQEQPQGPPAATPSAGSLATYSNLALVAIPRAGLAASSVATEYSCVQKLKITQRAPQELQQANAEVSPTAQVDILYSRVCKPKRRTAPTTDPPDPKGRGAILVLESDLAYEVLPLWGRGMDHRPLENVYESIQEMGALVDINRTPGPPASTGLSPRRDWRPLPAWNT</sequence>
<organism evidence="3 4">
    <name type="scientific">Otolemur garnettii</name>
    <name type="common">Small-eared galago</name>
    <name type="synonym">Garnett's greater bushbaby</name>
    <dbReference type="NCBI Taxonomy" id="30611"/>
    <lineage>
        <taxon>Eukaryota</taxon>
        <taxon>Metazoa</taxon>
        <taxon>Chordata</taxon>
        <taxon>Craniata</taxon>
        <taxon>Vertebrata</taxon>
        <taxon>Euteleostomi</taxon>
        <taxon>Mammalia</taxon>
        <taxon>Eutheria</taxon>
        <taxon>Euarchontoglires</taxon>
        <taxon>Primates</taxon>
        <taxon>Strepsirrhini</taxon>
        <taxon>Lorisiformes</taxon>
        <taxon>Galagidae</taxon>
        <taxon>Otolemur</taxon>
    </lineage>
</organism>
<dbReference type="Pfam" id="PF15332">
    <property type="entry name" value="LIME1"/>
    <property type="match status" value="1"/>
</dbReference>
<dbReference type="OMA" id="GTCGART"/>
<dbReference type="STRING" id="30611.ENSOGAP00000016431"/>
<dbReference type="GO" id="GO:1901222">
    <property type="term" value="P:regulation of non-canonical NF-kappaB signal transduction"/>
    <property type="evidence" value="ECO:0007669"/>
    <property type="project" value="Ensembl"/>
</dbReference>
<dbReference type="AlphaFoldDB" id="H0XJZ1"/>
<dbReference type="GO" id="GO:0006357">
    <property type="term" value="P:regulation of transcription by RNA polymerase II"/>
    <property type="evidence" value="ECO:0007669"/>
    <property type="project" value="Ensembl"/>
</dbReference>
<dbReference type="EMBL" id="AAQR03050941">
    <property type="status" value="NOT_ANNOTATED_CDS"/>
    <property type="molecule type" value="Genomic_DNA"/>
</dbReference>
<evidence type="ECO:0000256" key="1">
    <source>
        <dbReference type="SAM" id="MobiDB-lite"/>
    </source>
</evidence>
<dbReference type="GO" id="GO:0051279">
    <property type="term" value="P:regulation of release of sequestered calcium ion into cytosol"/>
    <property type="evidence" value="ECO:0007669"/>
    <property type="project" value="Ensembl"/>
</dbReference>
<proteinExistence type="predicted"/>
<reference evidence="3" key="3">
    <citation type="submission" date="2025-09" db="UniProtKB">
        <authorList>
            <consortium name="Ensembl"/>
        </authorList>
    </citation>
    <scope>IDENTIFICATION</scope>
</reference>
<feature type="signal peptide" evidence="2">
    <location>
        <begin position="1"/>
        <end position="30"/>
    </location>
</feature>
<accession>H0XJZ1</accession>
<dbReference type="Proteomes" id="UP000005225">
    <property type="component" value="Unassembled WGS sequence"/>
</dbReference>